<accession>A0A101UUT0</accession>
<organism evidence="2 3">
    <name type="scientific">Streptomyces dysideae</name>
    <dbReference type="NCBI Taxonomy" id="909626"/>
    <lineage>
        <taxon>Bacteria</taxon>
        <taxon>Bacillati</taxon>
        <taxon>Actinomycetota</taxon>
        <taxon>Actinomycetes</taxon>
        <taxon>Kitasatosporales</taxon>
        <taxon>Streptomycetaceae</taxon>
        <taxon>Streptomyces</taxon>
    </lineage>
</organism>
<dbReference type="InterPro" id="IPR009081">
    <property type="entry name" value="PP-bd_ACP"/>
</dbReference>
<dbReference type="OrthoDB" id="2455700at2"/>
<proteinExistence type="predicted"/>
<dbReference type="Gene3D" id="1.10.1200.10">
    <property type="entry name" value="ACP-like"/>
    <property type="match status" value="1"/>
</dbReference>
<keyword evidence="3" id="KW-1185">Reference proteome</keyword>
<evidence type="ECO:0000313" key="2">
    <source>
        <dbReference type="EMBL" id="KUO17278.1"/>
    </source>
</evidence>
<dbReference type="Proteomes" id="UP000053260">
    <property type="component" value="Unassembled WGS sequence"/>
</dbReference>
<gene>
    <name evidence="2" type="ORF">AQJ91_30895</name>
</gene>
<dbReference type="InterPro" id="IPR036736">
    <property type="entry name" value="ACP-like_sf"/>
</dbReference>
<sequence length="85" mass="9641">MPEPLTPARFRADLAEFLHQQPDEVDLEENPLYAGLDSLRITTLAARWREAGAEVSFLELAERTSFAQWWELLSERQSGATHADA</sequence>
<dbReference type="SUPFAM" id="SSF47336">
    <property type="entry name" value="ACP-like"/>
    <property type="match status" value="1"/>
</dbReference>
<name>A0A101UUT0_9ACTN</name>
<reference evidence="2 3" key="1">
    <citation type="submission" date="2015-10" db="EMBL/GenBank/DDBJ databases">
        <title>Draft genome sequence of Streptomyces sp. RV15, isolated from a marine sponge.</title>
        <authorList>
            <person name="Ruckert C."/>
            <person name="Abdelmohsen U.R."/>
            <person name="Winkler A."/>
            <person name="Hentschel U."/>
            <person name="Kalinowski J."/>
            <person name="Kampfer P."/>
            <person name="Glaeser S."/>
        </authorList>
    </citation>
    <scope>NUCLEOTIDE SEQUENCE [LARGE SCALE GENOMIC DNA]</scope>
    <source>
        <strain evidence="2 3">RV15</strain>
    </source>
</reference>
<dbReference type="AlphaFoldDB" id="A0A101UUT0"/>
<evidence type="ECO:0000259" key="1">
    <source>
        <dbReference type="Pfam" id="PF00550"/>
    </source>
</evidence>
<comment type="caution">
    <text evidence="2">The sequence shown here is derived from an EMBL/GenBank/DDBJ whole genome shotgun (WGS) entry which is preliminary data.</text>
</comment>
<protein>
    <submittedName>
        <fullName evidence="2">Phosphopantetheine attachment domain protein</fullName>
    </submittedName>
</protein>
<dbReference type="STRING" id="909626.AQJ91_30895"/>
<feature type="domain" description="Carrier" evidence="1">
    <location>
        <begin position="10"/>
        <end position="68"/>
    </location>
</feature>
<dbReference type="Pfam" id="PF00550">
    <property type="entry name" value="PP-binding"/>
    <property type="match status" value="1"/>
</dbReference>
<dbReference type="RefSeq" id="WP_067028089.1">
    <property type="nucleotide sequence ID" value="NZ_KQ949098.1"/>
</dbReference>
<dbReference type="EMBL" id="LMXB01000076">
    <property type="protein sequence ID" value="KUO17278.1"/>
    <property type="molecule type" value="Genomic_DNA"/>
</dbReference>
<evidence type="ECO:0000313" key="3">
    <source>
        <dbReference type="Proteomes" id="UP000053260"/>
    </source>
</evidence>